<feature type="domain" description="Vwde helical" evidence="2">
    <location>
        <begin position="103"/>
        <end position="183"/>
    </location>
</feature>
<evidence type="ECO:0000256" key="1">
    <source>
        <dbReference type="SAM" id="Phobius"/>
    </source>
</evidence>
<evidence type="ECO:0000313" key="4">
    <source>
        <dbReference type="RefSeq" id="XP_022300650.1"/>
    </source>
</evidence>
<gene>
    <name evidence="4" type="primary">LOC111108859</name>
</gene>
<dbReference type="GeneID" id="111108859"/>
<dbReference type="Gene3D" id="2.60.120.260">
    <property type="entry name" value="Galactose-binding domain-like"/>
    <property type="match status" value="1"/>
</dbReference>
<evidence type="ECO:0000313" key="3">
    <source>
        <dbReference type="Proteomes" id="UP000694844"/>
    </source>
</evidence>
<keyword evidence="1" id="KW-0812">Transmembrane</keyword>
<sequence>MLTQTLEYLQTHFNKTYRARDICICNKTNLQDSGINEEITCSNAKEYGDSCDRDDDVTPVQKGTCYERHMRKKRSTRHSIAYIPDNFVNSWKMTRTKRSTIASMTKPEAESWCQDFMNQSPGYVACKNVSNVDQSRAVEICVLDILSTNSTEWAIIPREGLKAACMKELLYNDTLKNETDTEDGIPLAQKIKSVNCPLECSGKGNCQNGTCICEDDFGGGDCSININDPPLVFAINRETGGLCDMNFCKEAVVIGDLFLDRPSLACKMQRFQISYDGEMTELETSALQGVHNTIADIRCRFPHLVKKRSVTPTNDAFITGYKVSVSNNNRNFSLSHLMYILDSTCQDTLNVSGELKFVIKPGFCFIRGTCINDGYRTGCNTCNVLRDKFEWTYLESEKACSSTGKSHLWIIGVVLAVLLLAIVALLGAIIVKKKYRVVRDVSMISENNSIQKKHVN</sequence>
<keyword evidence="3" id="KW-1185">Reference proteome</keyword>
<dbReference type="OrthoDB" id="6157308at2759"/>
<dbReference type="Proteomes" id="UP000694844">
    <property type="component" value="Chromosome 8"/>
</dbReference>
<dbReference type="InterPro" id="IPR058727">
    <property type="entry name" value="Helical_Vwde"/>
</dbReference>
<keyword evidence="1" id="KW-1133">Transmembrane helix</keyword>
<accession>A0A8B8BB50</accession>
<reference evidence="4" key="1">
    <citation type="submission" date="2025-08" db="UniProtKB">
        <authorList>
            <consortium name="RefSeq"/>
        </authorList>
    </citation>
    <scope>IDENTIFICATION</scope>
    <source>
        <tissue evidence="4">Whole sample</tissue>
    </source>
</reference>
<dbReference type="RefSeq" id="XP_022300650.1">
    <property type="nucleotide sequence ID" value="XM_022444942.1"/>
</dbReference>
<feature type="transmembrane region" description="Helical" evidence="1">
    <location>
        <begin position="408"/>
        <end position="431"/>
    </location>
</feature>
<proteinExistence type="predicted"/>
<keyword evidence="1" id="KW-0472">Membrane</keyword>
<dbReference type="Pfam" id="PF26129">
    <property type="entry name" value="Vwde"/>
    <property type="match status" value="1"/>
</dbReference>
<organism evidence="3 4">
    <name type="scientific">Crassostrea virginica</name>
    <name type="common">Eastern oyster</name>
    <dbReference type="NCBI Taxonomy" id="6565"/>
    <lineage>
        <taxon>Eukaryota</taxon>
        <taxon>Metazoa</taxon>
        <taxon>Spiralia</taxon>
        <taxon>Lophotrochozoa</taxon>
        <taxon>Mollusca</taxon>
        <taxon>Bivalvia</taxon>
        <taxon>Autobranchia</taxon>
        <taxon>Pteriomorphia</taxon>
        <taxon>Ostreida</taxon>
        <taxon>Ostreoidea</taxon>
        <taxon>Ostreidae</taxon>
        <taxon>Crassostrea</taxon>
    </lineage>
</organism>
<dbReference type="AlphaFoldDB" id="A0A8B8BB50"/>
<evidence type="ECO:0000259" key="2">
    <source>
        <dbReference type="Pfam" id="PF26129"/>
    </source>
</evidence>
<name>A0A8B8BB50_CRAVI</name>
<dbReference type="KEGG" id="cvn:111108859"/>
<protein>
    <submittedName>
        <fullName evidence="4">Uncharacterized protein LOC111108859</fullName>
    </submittedName>
</protein>